<sequence>MPPLPSCRTSGKSVTVPFSRNRNGALYPTSCAEGFPKLWTAFAVHIIRLLIQRVSTAFGMKLFRRLQENLSKHYWDGKLRLKSPQQLVYSSKSYESSPEFVPITIPQLCASIPYDNAGFWDFPARVGWTIRRVDRQCHSGCCPPGICTADGSKIPYGLQVPAISKDKVAFMQAWLFFGALHEVCSLCGLVFDVNDLLVEGVVHTAWLNGLPMKLFGSARRRGTAGSKGLKVQLVITRGNEFDDEHAYTFSECQVLWSIHILLRTLTLAVLCHSADWFIHPKDPVFFLSDVSSNWTCEGEGRMAELMFERLQEKGWCKSKLHGLRNAMMFFRFFVERSGPHRIHVNCTETRCMASQTSEEDYKTVHTSDVCNCDFVAVDQVQLRDSLSRQLIPKVIISRHCELQVVKDEAYPYVAISHVWADGLGNPHANALPRCELQRLRNLIDYLSNALHLSASRPIAIWMDTLCIPVSPQYKEFRKLAIRLLAPTYRDANAVLVLDRQLCDIKSRDVSNLELGIRVISGGWMKRLWTLQEAALSIDSKNNPGKIYFQMSDGPICWDRANRTFRHVSSKRERALHNSRKPHPLACTIREIKDSLLFGLWIDTSITSRLPSVKDLGPAGWETQFQRLAYAVQSRTTSKIEDEAICLASLAGIDVSSILDISTTSGPMATGLGASEWTAEQRMRQLYLNLQEIPSSIIFLRNPALAMPDYIPTALMTDAPYRWAPRSLLLHQTEIMNIHNADAQRRFSDCDYRLNGVCAPDGLHIEHAGFLFLGDNAVITSSCSFEDADSKEVYTLTRYGATEVLDGRLALIFETSVISTAAIVAVEGNQEGELYVTIVGHGSVSLDERKERTYNLSGTLKARDQRWCIT</sequence>
<comment type="caution">
    <text evidence="1">The sequence shown here is derived from an EMBL/GenBank/DDBJ whole genome shotgun (WGS) entry which is preliminary data.</text>
</comment>
<evidence type="ECO:0000313" key="2">
    <source>
        <dbReference type="Proteomes" id="UP001383192"/>
    </source>
</evidence>
<dbReference type="Proteomes" id="UP001383192">
    <property type="component" value="Unassembled WGS sequence"/>
</dbReference>
<dbReference type="PANTHER" id="PTHR39596">
    <property type="match status" value="1"/>
</dbReference>
<dbReference type="PANTHER" id="PTHR39596:SF2">
    <property type="entry name" value="HET DOMAIN PROTEIN (AFU_ORTHOLOGUE AFUA_1G17550)-RELATED"/>
    <property type="match status" value="1"/>
</dbReference>
<evidence type="ECO:0008006" key="3">
    <source>
        <dbReference type="Google" id="ProtNLM"/>
    </source>
</evidence>
<dbReference type="AlphaFoldDB" id="A0AAW0DU15"/>
<protein>
    <recommendedName>
        <fullName evidence="3">Heterokaryon incompatibility domain-containing protein</fullName>
    </recommendedName>
</protein>
<organism evidence="1 2">
    <name type="scientific">Paramarasmius palmivorus</name>
    <dbReference type="NCBI Taxonomy" id="297713"/>
    <lineage>
        <taxon>Eukaryota</taxon>
        <taxon>Fungi</taxon>
        <taxon>Dikarya</taxon>
        <taxon>Basidiomycota</taxon>
        <taxon>Agaricomycotina</taxon>
        <taxon>Agaricomycetes</taxon>
        <taxon>Agaricomycetidae</taxon>
        <taxon>Agaricales</taxon>
        <taxon>Marasmiineae</taxon>
        <taxon>Marasmiaceae</taxon>
        <taxon>Paramarasmius</taxon>
    </lineage>
</organism>
<keyword evidence="2" id="KW-1185">Reference proteome</keyword>
<reference evidence="1 2" key="1">
    <citation type="submission" date="2024-01" db="EMBL/GenBank/DDBJ databases">
        <title>A draft genome for a cacao thread blight-causing isolate of Paramarasmius palmivorus.</title>
        <authorList>
            <person name="Baruah I.K."/>
            <person name="Bukari Y."/>
            <person name="Amoako-Attah I."/>
            <person name="Meinhardt L.W."/>
            <person name="Bailey B.A."/>
            <person name="Cohen S.P."/>
        </authorList>
    </citation>
    <scope>NUCLEOTIDE SEQUENCE [LARGE SCALE GENOMIC DNA]</scope>
    <source>
        <strain evidence="1 2">GH-12</strain>
    </source>
</reference>
<gene>
    <name evidence="1" type="ORF">VNI00_003312</name>
</gene>
<accession>A0AAW0DU15</accession>
<dbReference type="EMBL" id="JAYKXP010000008">
    <property type="protein sequence ID" value="KAK7054849.1"/>
    <property type="molecule type" value="Genomic_DNA"/>
</dbReference>
<proteinExistence type="predicted"/>
<evidence type="ECO:0000313" key="1">
    <source>
        <dbReference type="EMBL" id="KAK7054849.1"/>
    </source>
</evidence>
<name>A0AAW0DU15_9AGAR</name>